<dbReference type="Proteomes" id="UP000193944">
    <property type="component" value="Unassembled WGS sequence"/>
</dbReference>
<evidence type="ECO:0000259" key="1">
    <source>
        <dbReference type="Pfam" id="PF00561"/>
    </source>
</evidence>
<dbReference type="AlphaFoldDB" id="A0A1Y1VPF4"/>
<dbReference type="SUPFAM" id="SSF53474">
    <property type="entry name" value="alpha/beta-Hydrolases"/>
    <property type="match status" value="1"/>
</dbReference>
<feature type="domain" description="AB hydrolase-1" evidence="1">
    <location>
        <begin position="136"/>
        <end position="345"/>
    </location>
</feature>
<proteinExistence type="predicted"/>
<dbReference type="EMBL" id="MCFG01000683">
    <property type="protein sequence ID" value="ORX62480.1"/>
    <property type="molecule type" value="Genomic_DNA"/>
</dbReference>
<reference evidence="2 3" key="2">
    <citation type="submission" date="2016-08" db="EMBL/GenBank/DDBJ databases">
        <title>Pervasive Adenine N6-methylation of Active Genes in Fungi.</title>
        <authorList>
            <consortium name="DOE Joint Genome Institute"/>
            <person name="Mondo S.J."/>
            <person name="Dannebaum R.O."/>
            <person name="Kuo R.C."/>
            <person name="Labutti K."/>
            <person name="Haridas S."/>
            <person name="Kuo A."/>
            <person name="Salamov A."/>
            <person name="Ahrendt S.R."/>
            <person name="Lipzen A."/>
            <person name="Sullivan W."/>
            <person name="Andreopoulos W.B."/>
            <person name="Clum A."/>
            <person name="Lindquist E."/>
            <person name="Daum C."/>
            <person name="Ramamoorthy G.K."/>
            <person name="Gryganskyi A."/>
            <person name="Culley D."/>
            <person name="Magnuson J.K."/>
            <person name="James T.Y."/>
            <person name="O'Malley M.A."/>
            <person name="Stajich J.E."/>
            <person name="Spatafora J.W."/>
            <person name="Visel A."/>
            <person name="Grigoriev I.V."/>
        </authorList>
    </citation>
    <scope>NUCLEOTIDE SEQUENCE [LARGE SCALE GENOMIC DNA]</scope>
    <source>
        <strain evidence="2 3">S4</strain>
    </source>
</reference>
<sequence>MFQKGTYKFNDEANFNFQLNRVVMWGNGDPEEIKKISNNIVDSQSWVNELQKLSEKAEKEGRIEAQIGYLRMSEFFMYDSDPQKLETYTKAKNLFYTYYENKIKEHGIENVKVPYGDGFLPVMYCKAKGETCQGRILLHGGNDSYIEEFFNSLIYLQEKGFDVYLFEGPGQGGVLREQNIKFDFAWEKPVTTIIDYFKLKDVTIIGASLGGFLAPRAAAFEKRITKVIGWSIFPDFFDILLADDPAWLRVIMDFMYKIGLSGIFNGLYKKMMNQSELVKWNLMHGMYAYDAPDPVGYVKKIREFTLKGIGENITQDMLIIGGKDDHMIMPHLIHEEIDLLPNVKSLAFQLYSNQDDTGSHCGIGNMKLILDTMISWILQMNSKENHLKNQ</sequence>
<keyword evidence="3" id="KW-1185">Reference proteome</keyword>
<dbReference type="InterPro" id="IPR029058">
    <property type="entry name" value="AB_hydrolase_fold"/>
</dbReference>
<keyword evidence="2" id="KW-0378">Hydrolase</keyword>
<gene>
    <name evidence="2" type="ORF">BCR32DRAFT_330927</name>
</gene>
<dbReference type="InterPro" id="IPR000073">
    <property type="entry name" value="AB_hydrolase_1"/>
</dbReference>
<dbReference type="GO" id="GO:0016787">
    <property type="term" value="F:hydrolase activity"/>
    <property type="evidence" value="ECO:0007669"/>
    <property type="project" value="UniProtKB-KW"/>
</dbReference>
<dbReference type="OrthoDB" id="249703at2759"/>
<evidence type="ECO:0000313" key="3">
    <source>
        <dbReference type="Proteomes" id="UP000193944"/>
    </source>
</evidence>
<protein>
    <submittedName>
        <fullName evidence="2">Alpha/beta-hydrolase</fullName>
    </submittedName>
</protein>
<reference evidence="2 3" key="1">
    <citation type="submission" date="2016-08" db="EMBL/GenBank/DDBJ databases">
        <title>A Parts List for Fungal Cellulosomes Revealed by Comparative Genomics.</title>
        <authorList>
            <consortium name="DOE Joint Genome Institute"/>
            <person name="Haitjema C.H."/>
            <person name="Gilmore S.P."/>
            <person name="Henske J.K."/>
            <person name="Solomon K.V."/>
            <person name="De Groot R."/>
            <person name="Kuo A."/>
            <person name="Mondo S.J."/>
            <person name="Salamov A.A."/>
            <person name="Labutti K."/>
            <person name="Zhao Z."/>
            <person name="Chiniquy J."/>
            <person name="Barry K."/>
            <person name="Brewer H.M."/>
            <person name="Purvine S.O."/>
            <person name="Wright A.T."/>
            <person name="Boxma B."/>
            <person name="Van Alen T."/>
            <person name="Hackstein J.H."/>
            <person name="Baker S.E."/>
            <person name="Grigoriev I.V."/>
            <person name="O'Malley M.A."/>
        </authorList>
    </citation>
    <scope>NUCLEOTIDE SEQUENCE [LARGE SCALE GENOMIC DNA]</scope>
    <source>
        <strain evidence="2 3">S4</strain>
    </source>
</reference>
<comment type="caution">
    <text evidence="2">The sequence shown here is derived from an EMBL/GenBank/DDBJ whole genome shotgun (WGS) entry which is preliminary data.</text>
</comment>
<dbReference type="Gene3D" id="3.40.50.1820">
    <property type="entry name" value="alpha/beta hydrolase"/>
    <property type="match status" value="1"/>
</dbReference>
<evidence type="ECO:0000313" key="2">
    <source>
        <dbReference type="EMBL" id="ORX62480.1"/>
    </source>
</evidence>
<dbReference type="Pfam" id="PF00561">
    <property type="entry name" value="Abhydrolase_1"/>
    <property type="match status" value="1"/>
</dbReference>
<name>A0A1Y1VPF4_9FUNG</name>
<organism evidence="2 3">
    <name type="scientific">Anaeromyces robustus</name>
    <dbReference type="NCBI Taxonomy" id="1754192"/>
    <lineage>
        <taxon>Eukaryota</taxon>
        <taxon>Fungi</taxon>
        <taxon>Fungi incertae sedis</taxon>
        <taxon>Chytridiomycota</taxon>
        <taxon>Chytridiomycota incertae sedis</taxon>
        <taxon>Neocallimastigomycetes</taxon>
        <taxon>Neocallimastigales</taxon>
        <taxon>Neocallimastigaceae</taxon>
        <taxon>Anaeromyces</taxon>
    </lineage>
</organism>
<accession>A0A1Y1VPF4</accession>
<dbReference type="STRING" id="1754192.A0A1Y1VPF4"/>